<dbReference type="GO" id="GO:0016616">
    <property type="term" value="F:oxidoreductase activity, acting on the CH-OH group of donors, NAD or NADP as acceptor"/>
    <property type="evidence" value="ECO:0007669"/>
    <property type="project" value="InterPro"/>
</dbReference>
<dbReference type="Pfam" id="PF03721">
    <property type="entry name" value="UDPG_MGDP_dh_N"/>
    <property type="match status" value="1"/>
</dbReference>
<dbReference type="InterPro" id="IPR014026">
    <property type="entry name" value="UDP-Glc/GDP-Man_DH_dimer"/>
</dbReference>
<dbReference type="SUPFAM" id="SSF48179">
    <property type="entry name" value="6-phosphogluconate dehydrogenase C-terminal domain-like"/>
    <property type="match status" value="1"/>
</dbReference>
<keyword evidence="6" id="KW-1185">Reference proteome</keyword>
<dbReference type="GeneID" id="136807860"/>
<name>A0A7M5WJT5_9CNID</name>
<evidence type="ECO:0000256" key="1">
    <source>
        <dbReference type="ARBA" id="ARBA00006601"/>
    </source>
</evidence>
<dbReference type="AlphaFoldDB" id="A0A7M5WJT5"/>
<dbReference type="PANTHER" id="PTHR43750:SF3">
    <property type="entry name" value="UDP-GLUCOSE 6-DEHYDROGENASE TUAD"/>
    <property type="match status" value="1"/>
</dbReference>
<dbReference type="Gene3D" id="3.40.50.720">
    <property type="entry name" value="NAD(P)-binding Rossmann-like Domain"/>
    <property type="match status" value="1"/>
</dbReference>
<evidence type="ECO:0000259" key="3">
    <source>
        <dbReference type="Pfam" id="PF00984"/>
    </source>
</evidence>
<reference evidence="5" key="1">
    <citation type="submission" date="2021-01" db="UniProtKB">
        <authorList>
            <consortium name="EnsemblMetazoa"/>
        </authorList>
    </citation>
    <scope>IDENTIFICATION</scope>
</reference>
<dbReference type="Proteomes" id="UP000594262">
    <property type="component" value="Unplaced"/>
</dbReference>
<dbReference type="EnsemblMetazoa" id="CLYHEMT005625.1">
    <property type="protein sequence ID" value="CLYHEMP005625.1"/>
    <property type="gene ID" value="CLYHEMG005625"/>
</dbReference>
<comment type="similarity">
    <text evidence="1">Belongs to the UDP-glucose/GDP-mannose dehydrogenase family.</text>
</comment>
<dbReference type="SUPFAM" id="SSF51735">
    <property type="entry name" value="NAD(P)-binding Rossmann-fold domains"/>
    <property type="match status" value="1"/>
</dbReference>
<feature type="domain" description="UDP-glucose/GDP-mannose dehydrogenase N-terminal" evidence="4">
    <location>
        <begin position="43"/>
        <end position="142"/>
    </location>
</feature>
<dbReference type="InterPro" id="IPR036291">
    <property type="entry name" value="NAD(P)-bd_dom_sf"/>
</dbReference>
<evidence type="ECO:0000259" key="4">
    <source>
        <dbReference type="Pfam" id="PF03721"/>
    </source>
</evidence>
<dbReference type="RefSeq" id="XP_066920581.1">
    <property type="nucleotide sequence ID" value="XM_067064480.1"/>
</dbReference>
<proteinExistence type="inferred from homology"/>
<dbReference type="Gene3D" id="1.10.1040.10">
    <property type="entry name" value="N-(1-d-carboxylethyl)-l-norvaline Dehydrogenase, domain 2"/>
    <property type="match status" value="1"/>
</dbReference>
<organism evidence="5 6">
    <name type="scientific">Clytia hemisphaerica</name>
    <dbReference type="NCBI Taxonomy" id="252671"/>
    <lineage>
        <taxon>Eukaryota</taxon>
        <taxon>Metazoa</taxon>
        <taxon>Cnidaria</taxon>
        <taxon>Hydrozoa</taxon>
        <taxon>Hydroidolina</taxon>
        <taxon>Leptothecata</taxon>
        <taxon>Obeliida</taxon>
        <taxon>Clytiidae</taxon>
        <taxon>Clytia</taxon>
    </lineage>
</organism>
<dbReference type="InterPro" id="IPR001732">
    <property type="entry name" value="UDP-Glc/GDP-Man_DH_N"/>
</dbReference>
<evidence type="ECO:0000313" key="6">
    <source>
        <dbReference type="Proteomes" id="UP000594262"/>
    </source>
</evidence>
<feature type="domain" description="UDP-glucose/GDP-mannose dehydrogenase dimerisation" evidence="3">
    <location>
        <begin position="166"/>
        <end position="257"/>
    </location>
</feature>
<evidence type="ECO:0000256" key="2">
    <source>
        <dbReference type="ARBA" id="ARBA00015132"/>
    </source>
</evidence>
<dbReference type="GO" id="GO:0051287">
    <property type="term" value="F:NAD binding"/>
    <property type="evidence" value="ECO:0007669"/>
    <property type="project" value="InterPro"/>
</dbReference>
<sequence length="309" mass="35046">MAAIIGCGFVGGAMVKCFQMMGVNPLGKYDKYKDGGIGSLEECMQCPIIFLCLPTLYDHDAREYNKSAIVDTLHNLHNHQYKGIVVIKSTVEPGTTDAMSRRFPKLSIMHNPEFLSAATAFDDFKNQDHIVIGQGINCNNDQLQYLHDFYRRYFKEAEISICRSLESESMKSFVNTFYSVKIQFFNELYLLCNKQGANFNIVKELMIKNKWINPMHTAVPGHDGKLSYGGACFPKDTNALLQCMKKHNIPHSVLEGCVRERNDLRNDSHLNAKINGDEEVKSNKLEEMSDRKLIAKQVYDGIIKEGLLL</sequence>
<dbReference type="InterPro" id="IPR008927">
    <property type="entry name" value="6-PGluconate_DH-like_C_sf"/>
</dbReference>
<dbReference type="OrthoDB" id="5059218at2759"/>
<accession>A0A7M5WJT5</accession>
<protein>
    <recommendedName>
        <fullName evidence="2">UDP-glucose 6-dehydrogenase</fullName>
    </recommendedName>
</protein>
<dbReference type="PANTHER" id="PTHR43750">
    <property type="entry name" value="UDP-GLUCOSE 6-DEHYDROGENASE TUAD"/>
    <property type="match status" value="1"/>
</dbReference>
<dbReference type="Pfam" id="PF00984">
    <property type="entry name" value="UDPG_MGDP_dh"/>
    <property type="match status" value="1"/>
</dbReference>
<dbReference type="InterPro" id="IPR013328">
    <property type="entry name" value="6PGD_dom2"/>
</dbReference>
<evidence type="ECO:0000313" key="5">
    <source>
        <dbReference type="EnsemblMetazoa" id="CLYHEMP005625.1"/>
    </source>
</evidence>